<name>A0A5N5G2C2_9ROSA</name>
<dbReference type="Pfam" id="PF00385">
    <property type="entry name" value="Chromo"/>
    <property type="match status" value="1"/>
</dbReference>
<dbReference type="EMBL" id="SMOL01000553">
    <property type="protein sequence ID" value="KAB2609297.1"/>
    <property type="molecule type" value="Genomic_DNA"/>
</dbReference>
<dbReference type="PROSITE" id="PS50013">
    <property type="entry name" value="CHROMO_2"/>
    <property type="match status" value="1"/>
</dbReference>
<evidence type="ECO:0000256" key="1">
    <source>
        <dbReference type="ARBA" id="ARBA00023268"/>
    </source>
</evidence>
<reference evidence="5" key="2">
    <citation type="submission" date="2019-10" db="EMBL/GenBank/DDBJ databases">
        <title>A de novo genome assembly of a pear dwarfing rootstock.</title>
        <authorList>
            <person name="Wang F."/>
            <person name="Wang J."/>
            <person name="Li S."/>
            <person name="Zhang Y."/>
            <person name="Fang M."/>
            <person name="Ma L."/>
            <person name="Zhao Y."/>
            <person name="Jiang S."/>
        </authorList>
    </citation>
    <scope>NUCLEOTIDE SEQUENCE [LARGE SCALE GENOMIC DNA]</scope>
</reference>
<organism evidence="4 5">
    <name type="scientific">Pyrus ussuriensis x Pyrus communis</name>
    <dbReference type="NCBI Taxonomy" id="2448454"/>
    <lineage>
        <taxon>Eukaryota</taxon>
        <taxon>Viridiplantae</taxon>
        <taxon>Streptophyta</taxon>
        <taxon>Embryophyta</taxon>
        <taxon>Tracheophyta</taxon>
        <taxon>Spermatophyta</taxon>
        <taxon>Magnoliopsida</taxon>
        <taxon>eudicotyledons</taxon>
        <taxon>Gunneridae</taxon>
        <taxon>Pentapetalae</taxon>
        <taxon>rosids</taxon>
        <taxon>fabids</taxon>
        <taxon>Rosales</taxon>
        <taxon>Rosaceae</taxon>
        <taxon>Amygdaloideae</taxon>
        <taxon>Maleae</taxon>
        <taxon>Pyrus</taxon>
    </lineage>
</organism>
<sequence length="571" mass="65149">MRNNSKRNWNNPYSEFYTPSLQKHLEHYFGQFNVSQELPVEDKLSKLLELSELYIEITNQGFLIQALNCGTIYDDQEVGVGTEEPSTCYSRPGERASHVDPIIPPEPSPTHVYVPPKPFPHSLQEDMSVNMLGEVHTNLTSNMSHDQLSNTLIDLDTGQMTADTIYVAELDGPAVQAFKFKENLGESYEQAKIYKGRKKKLSGSPILRHEIRPMQKLWVLNTRLKSLEVKLVNLEVQITQVEYLGHIVSKEGVAADPSKLEAIAKWLIPTSVKALRWFLGLTRYYMKKTTFFWTQDAIDAFHTLKQAMLTPQVLALPNFTKPFIIENDASSTGFAKYAHFVALSHPYFASIVAQYVIDHIFKLHGVSVAYNLRNGHYGFLGLSIATIQAFILPLRFMRYYMVKPHQPLLHMRVVLLRMKVQADKHRTEREFVVGDWVYLRLISYQPKSLASHSFHKLQPRFYGPFQIISKLGAVVYKLQLPPNTKLHPVFHVSCLKKHLGPQTQTPVPLPVITDAGILQDAPVAILDGRLNKKGNTAATEVLVQWQNHSKDDATWEPYHELELKFPEIVNL</sequence>
<gene>
    <name evidence="4" type="ORF">D8674_012465</name>
</gene>
<reference evidence="4 5" key="1">
    <citation type="submission" date="2019-09" db="EMBL/GenBank/DDBJ databases">
        <authorList>
            <person name="Ou C."/>
        </authorList>
    </citation>
    <scope>NUCLEOTIDE SEQUENCE [LARGE SCALE GENOMIC DNA]</scope>
    <source>
        <strain evidence="4">S2</strain>
        <tissue evidence="4">Leaf</tissue>
    </source>
</reference>
<evidence type="ECO:0000259" key="3">
    <source>
        <dbReference type="PROSITE" id="PS50013"/>
    </source>
</evidence>
<accession>A0A5N5G2C2</accession>
<dbReference type="InterPro" id="IPR043502">
    <property type="entry name" value="DNA/RNA_pol_sf"/>
</dbReference>
<evidence type="ECO:0000256" key="2">
    <source>
        <dbReference type="SAM" id="MobiDB-lite"/>
    </source>
</evidence>
<dbReference type="InterPro" id="IPR043128">
    <property type="entry name" value="Rev_trsase/Diguanyl_cyclase"/>
</dbReference>
<dbReference type="AlphaFoldDB" id="A0A5N5G2C2"/>
<feature type="domain" description="Chromo" evidence="3">
    <location>
        <begin position="520"/>
        <end position="571"/>
    </location>
</feature>
<dbReference type="OrthoDB" id="1164800at2759"/>
<dbReference type="Proteomes" id="UP000327157">
    <property type="component" value="Chromosome 14"/>
</dbReference>
<dbReference type="InterPro" id="IPR000953">
    <property type="entry name" value="Chromo/chromo_shadow_dom"/>
</dbReference>
<dbReference type="Pfam" id="PF17919">
    <property type="entry name" value="RT_RNaseH_2"/>
    <property type="match status" value="1"/>
</dbReference>
<dbReference type="Gene3D" id="2.40.50.40">
    <property type="match status" value="1"/>
</dbReference>
<dbReference type="InterPro" id="IPR023780">
    <property type="entry name" value="Chromo_domain"/>
</dbReference>
<dbReference type="SUPFAM" id="SSF56672">
    <property type="entry name" value="DNA/RNA polymerases"/>
    <property type="match status" value="1"/>
</dbReference>
<dbReference type="Pfam" id="PF24626">
    <property type="entry name" value="SH3_Tf2-1"/>
    <property type="match status" value="1"/>
</dbReference>
<comment type="caution">
    <text evidence="4">The sequence shown here is derived from an EMBL/GenBank/DDBJ whole genome shotgun (WGS) entry which is preliminary data.</text>
</comment>
<evidence type="ECO:0000313" key="4">
    <source>
        <dbReference type="EMBL" id="KAB2609297.1"/>
    </source>
</evidence>
<keyword evidence="5" id="KW-1185">Reference proteome</keyword>
<dbReference type="InterPro" id="IPR056924">
    <property type="entry name" value="SH3_Tf2-1"/>
</dbReference>
<dbReference type="InterPro" id="IPR016197">
    <property type="entry name" value="Chromo-like_dom_sf"/>
</dbReference>
<dbReference type="InterPro" id="IPR050951">
    <property type="entry name" value="Retrovirus_Pol_polyprotein"/>
</dbReference>
<dbReference type="GO" id="GO:0003824">
    <property type="term" value="F:catalytic activity"/>
    <property type="evidence" value="ECO:0007669"/>
    <property type="project" value="UniProtKB-KW"/>
</dbReference>
<dbReference type="SUPFAM" id="SSF54160">
    <property type="entry name" value="Chromo domain-like"/>
    <property type="match status" value="1"/>
</dbReference>
<dbReference type="Gene3D" id="3.30.70.270">
    <property type="match status" value="1"/>
</dbReference>
<dbReference type="PANTHER" id="PTHR37984">
    <property type="entry name" value="PROTEIN CBG26694"/>
    <property type="match status" value="1"/>
</dbReference>
<dbReference type="PANTHER" id="PTHR37984:SF5">
    <property type="entry name" value="PROTEIN NYNRIN-LIKE"/>
    <property type="match status" value="1"/>
</dbReference>
<reference evidence="4 5" key="3">
    <citation type="submission" date="2019-11" db="EMBL/GenBank/DDBJ databases">
        <title>A de novo genome assembly of a pear dwarfing rootstock.</title>
        <authorList>
            <person name="Wang F."/>
            <person name="Wang J."/>
            <person name="Li S."/>
            <person name="Zhang Y."/>
            <person name="Fang M."/>
            <person name="Ma L."/>
            <person name="Zhao Y."/>
            <person name="Jiang S."/>
        </authorList>
    </citation>
    <scope>NUCLEOTIDE SEQUENCE [LARGE SCALE GENOMIC DNA]</scope>
    <source>
        <strain evidence="4">S2</strain>
        <tissue evidence="4">Leaf</tissue>
    </source>
</reference>
<dbReference type="InterPro" id="IPR041577">
    <property type="entry name" value="RT_RNaseH_2"/>
</dbReference>
<protein>
    <recommendedName>
        <fullName evidence="3">Chromo domain-containing protein</fullName>
    </recommendedName>
</protein>
<evidence type="ECO:0000313" key="5">
    <source>
        <dbReference type="Proteomes" id="UP000327157"/>
    </source>
</evidence>
<keyword evidence="1" id="KW-0511">Multifunctional enzyme</keyword>
<feature type="region of interest" description="Disordered" evidence="2">
    <location>
        <begin position="83"/>
        <end position="107"/>
    </location>
</feature>
<proteinExistence type="predicted"/>